<sequence>MNAFCIRDTFYTYHQLSERVCIIRNALATIDEQYIGLVSNDDLNTYASILAIWMEGKCYVPLHPMQPLVRCLDIVEQVGIHTILDSSETTRYTHQNTIATARLKGTTGSLLSKPAAYDVNHDAYVLFTSGSTGRPKGVPITFGCLEAFIEAFVGLGIHLTTEDHCLQMFDLTFDLSLGSYLPPLLAGACVYTAGLGGLKWQEAFRLLDEYQLTMTLMVPSVVHYLRPYMDEIDAPQLRYSLFCGEALMIEDAKAWLDAVPQARVLNVYGPTENTIYCTAYEIQNDICGHNGIVSIGKDMLHTRSMIVNENLQPIDSGQEGELCLSGQQLTKGYWQNEERNKAAFFMYGNERWYLTGDLCRYADDGNIIYLGRKDSQVKIQGYRIELSEIEEVARRFYNHKIAAVAVAVGEAPNKKLVLAVEKEDDGNENQLLEFLKKFLPSYMIPAKVVYLPQFPQNANNKTDRKRIGEIVK</sequence>
<dbReference type="InterPro" id="IPR042099">
    <property type="entry name" value="ANL_N_sf"/>
</dbReference>
<dbReference type="InterPro" id="IPR020845">
    <property type="entry name" value="AMP-binding_CS"/>
</dbReference>
<dbReference type="InterPro" id="IPR000873">
    <property type="entry name" value="AMP-dep_synth/lig_dom"/>
</dbReference>
<name>F8N8F3_9BACT</name>
<protein>
    <submittedName>
        <fullName evidence="2">Phenylalanine racemase (ATP-hydrolyzing)</fullName>
        <ecNumber evidence="2">5.1.1.11</ecNumber>
    </submittedName>
</protein>
<dbReference type="Proteomes" id="UP000002772">
    <property type="component" value="Unassembled WGS sequence"/>
</dbReference>
<dbReference type="GO" id="GO:0047462">
    <property type="term" value="F:phenylalanine racemase (ATP-hydrolyzing) activity"/>
    <property type="evidence" value="ECO:0007669"/>
    <property type="project" value="UniProtKB-EC"/>
</dbReference>
<dbReference type="EC" id="5.1.1.11" evidence="2"/>
<dbReference type="GO" id="GO:0043041">
    <property type="term" value="P:amino acid activation for nonribosomal peptide biosynthetic process"/>
    <property type="evidence" value="ECO:0007669"/>
    <property type="project" value="TreeGrafter"/>
</dbReference>
<dbReference type="RefSeq" id="WP_007572233.1">
    <property type="nucleotide sequence ID" value="NZ_BPTS01000001.1"/>
</dbReference>
<evidence type="ECO:0000259" key="1">
    <source>
        <dbReference type="Pfam" id="PF00501"/>
    </source>
</evidence>
<accession>F8N8F3</accession>
<dbReference type="GO" id="GO:0031177">
    <property type="term" value="F:phosphopantetheine binding"/>
    <property type="evidence" value="ECO:0007669"/>
    <property type="project" value="TreeGrafter"/>
</dbReference>
<dbReference type="PANTHER" id="PTHR45527">
    <property type="entry name" value="NONRIBOSOMAL PEPTIDE SYNTHETASE"/>
    <property type="match status" value="1"/>
</dbReference>
<dbReference type="Gene3D" id="3.30.300.30">
    <property type="match status" value="1"/>
</dbReference>
<evidence type="ECO:0000313" key="2">
    <source>
        <dbReference type="EMBL" id="EGN55587.1"/>
    </source>
</evidence>
<dbReference type="GO" id="GO:0005737">
    <property type="term" value="C:cytoplasm"/>
    <property type="evidence" value="ECO:0007669"/>
    <property type="project" value="TreeGrafter"/>
</dbReference>
<dbReference type="EMBL" id="GL945017">
    <property type="protein sequence ID" value="EGN55587.1"/>
    <property type="molecule type" value="Genomic_DNA"/>
</dbReference>
<dbReference type="InterPro" id="IPR045851">
    <property type="entry name" value="AMP-bd_C_sf"/>
</dbReference>
<dbReference type="Pfam" id="PF00501">
    <property type="entry name" value="AMP-binding"/>
    <property type="match status" value="1"/>
</dbReference>
<keyword evidence="2" id="KW-0413">Isomerase</keyword>
<dbReference type="GO" id="GO:0044550">
    <property type="term" value="P:secondary metabolite biosynthetic process"/>
    <property type="evidence" value="ECO:0007669"/>
    <property type="project" value="TreeGrafter"/>
</dbReference>
<gene>
    <name evidence="2" type="ORF">Premu_0091</name>
</gene>
<feature type="domain" description="AMP-dependent synthetase/ligase" evidence="1">
    <location>
        <begin position="7"/>
        <end position="334"/>
    </location>
</feature>
<dbReference type="Gene3D" id="3.40.50.12780">
    <property type="entry name" value="N-terminal domain of ligase-like"/>
    <property type="match status" value="1"/>
</dbReference>
<keyword evidence="3" id="KW-1185">Reference proteome</keyword>
<organism evidence="2 3">
    <name type="scientific">Hallella multisaccharivorax DSM 17128</name>
    <dbReference type="NCBI Taxonomy" id="688246"/>
    <lineage>
        <taxon>Bacteria</taxon>
        <taxon>Pseudomonadati</taxon>
        <taxon>Bacteroidota</taxon>
        <taxon>Bacteroidia</taxon>
        <taxon>Bacteroidales</taxon>
        <taxon>Prevotellaceae</taxon>
        <taxon>Hallella</taxon>
    </lineage>
</organism>
<dbReference type="SUPFAM" id="SSF56801">
    <property type="entry name" value="Acetyl-CoA synthetase-like"/>
    <property type="match status" value="1"/>
</dbReference>
<dbReference type="PANTHER" id="PTHR45527:SF1">
    <property type="entry name" value="FATTY ACID SYNTHASE"/>
    <property type="match status" value="1"/>
</dbReference>
<dbReference type="eggNOG" id="COG1020">
    <property type="taxonomic scope" value="Bacteria"/>
</dbReference>
<evidence type="ECO:0000313" key="3">
    <source>
        <dbReference type="Proteomes" id="UP000002772"/>
    </source>
</evidence>
<dbReference type="AlphaFoldDB" id="F8N8F3"/>
<reference evidence="3" key="1">
    <citation type="journal article" date="2011" name="Stand. Genomic Sci.">
        <title>Non-contiguous finished genome sequence of the opportunistic oral pathogen Prevotella multisaccharivorax type strain (PPPA20).</title>
        <authorList>
            <person name="Pati A."/>
            <person name="Gronow S."/>
            <person name="Lu M."/>
            <person name="Lapidus A."/>
            <person name="Nolan M."/>
            <person name="Lucas S."/>
            <person name="Hammon N."/>
            <person name="Deshpande S."/>
            <person name="Cheng J.F."/>
            <person name="Tapia R."/>
            <person name="Han C."/>
            <person name="Goodwin L."/>
            <person name="Pitluck S."/>
            <person name="Liolios K."/>
            <person name="Pagani I."/>
            <person name="Mavromatis K."/>
            <person name="Mikhailova N."/>
            <person name="Huntemann M."/>
            <person name="Chen A."/>
            <person name="Palaniappan K."/>
            <person name="Land M."/>
            <person name="Hauser L."/>
            <person name="Detter J.C."/>
            <person name="Brambilla E.M."/>
            <person name="Rohde M."/>
            <person name="Goker M."/>
            <person name="Woyke T."/>
            <person name="Bristow J."/>
            <person name="Eisen J.A."/>
            <person name="Markowitz V."/>
            <person name="Hugenholtz P."/>
            <person name="Kyrpides N.C."/>
            <person name="Klenk H.P."/>
            <person name="Ivanova N."/>
        </authorList>
    </citation>
    <scope>NUCLEOTIDE SEQUENCE [LARGE SCALE GENOMIC DNA]</scope>
    <source>
        <strain evidence="3">DSM 17128</strain>
    </source>
</reference>
<proteinExistence type="predicted"/>
<dbReference type="STRING" id="688246.Premu_0091"/>
<dbReference type="HOGENOM" id="CLU_000022_2_12_10"/>
<dbReference type="PROSITE" id="PS00455">
    <property type="entry name" value="AMP_BINDING"/>
    <property type="match status" value="1"/>
</dbReference>